<evidence type="ECO:0000313" key="4">
    <source>
        <dbReference type="Proteomes" id="UP000036513"/>
    </source>
</evidence>
<feature type="region of interest" description="Disordered" evidence="1">
    <location>
        <begin position="127"/>
        <end position="156"/>
    </location>
</feature>
<keyword evidence="4" id="KW-1185">Reference proteome</keyword>
<dbReference type="AlphaFoldDB" id="A0A0J6YS51"/>
<dbReference type="PRINTS" id="PR01217">
    <property type="entry name" value="PRICHEXTENSN"/>
</dbReference>
<comment type="caution">
    <text evidence="3">The sequence shown here is derived from an EMBL/GenBank/DDBJ whole genome shotgun (WGS) entry which is preliminary data.</text>
</comment>
<accession>A0A0J6YS51</accession>
<keyword evidence="2" id="KW-0732">Signal</keyword>
<feature type="chain" id="PRO_5005285353" evidence="2">
    <location>
        <begin position="29"/>
        <end position="156"/>
    </location>
</feature>
<evidence type="ECO:0000313" key="3">
    <source>
        <dbReference type="EMBL" id="KMO75396.1"/>
    </source>
</evidence>
<feature type="region of interest" description="Disordered" evidence="1">
    <location>
        <begin position="29"/>
        <end position="99"/>
    </location>
</feature>
<evidence type="ECO:0000256" key="1">
    <source>
        <dbReference type="SAM" id="MobiDB-lite"/>
    </source>
</evidence>
<dbReference type="PROSITE" id="PS51257">
    <property type="entry name" value="PROKAR_LIPOPROTEIN"/>
    <property type="match status" value="1"/>
</dbReference>
<organism evidence="3 4">
    <name type="scientific">Mycolicibacterium chlorophenolicum</name>
    <dbReference type="NCBI Taxonomy" id="37916"/>
    <lineage>
        <taxon>Bacteria</taxon>
        <taxon>Bacillati</taxon>
        <taxon>Actinomycetota</taxon>
        <taxon>Actinomycetes</taxon>
        <taxon>Mycobacteriales</taxon>
        <taxon>Mycobacteriaceae</taxon>
        <taxon>Mycolicibacterium</taxon>
    </lineage>
</organism>
<feature type="signal peptide" evidence="2">
    <location>
        <begin position="1"/>
        <end position="28"/>
    </location>
</feature>
<sequence precursor="true">MIGWDKTAVAAGAAAFAALIACAPLAAAQPAAPPEPVPAPVPLPAPAPGPAPADAAPVQSLAAGPAAPVDAAPPAEVPHLSSPENLPPGTTETPTTQTKLGYLRDLWHAMQTQEVTGSDALLLLTQRPMSAGPTPAMSPVAPPPAPAPADPAPVTP</sequence>
<evidence type="ECO:0000256" key="2">
    <source>
        <dbReference type="SAM" id="SignalP"/>
    </source>
</evidence>
<proteinExistence type="predicted"/>
<dbReference type="RefSeq" id="WP_053083009.1">
    <property type="nucleotide sequence ID" value="NZ_JYNL01000030.1"/>
</dbReference>
<feature type="compositionally biased region" description="Low complexity" evidence="1">
    <location>
        <begin position="52"/>
        <end position="78"/>
    </location>
</feature>
<dbReference type="PATRIC" id="fig|37916.4.peg.3550"/>
<gene>
    <name evidence="3" type="ORF">MCHLDSM_03616</name>
</gene>
<feature type="compositionally biased region" description="Pro residues" evidence="1">
    <location>
        <begin position="140"/>
        <end position="156"/>
    </location>
</feature>
<dbReference type="Proteomes" id="UP000036513">
    <property type="component" value="Unassembled WGS sequence"/>
</dbReference>
<feature type="compositionally biased region" description="Pro residues" evidence="1">
    <location>
        <begin position="31"/>
        <end position="51"/>
    </location>
</feature>
<dbReference type="STRING" id="37916.MCHLDSM_03616"/>
<feature type="compositionally biased region" description="Low complexity" evidence="1">
    <location>
        <begin position="87"/>
        <end position="98"/>
    </location>
</feature>
<name>A0A0J6YS51_9MYCO</name>
<protein>
    <submittedName>
        <fullName evidence="3">Uncharacterized protein</fullName>
    </submittedName>
</protein>
<reference evidence="3 4" key="1">
    <citation type="journal article" date="2015" name="Genome Biol. Evol.">
        <title>Characterization of Three Mycobacterium spp. with Potential Use in Bioremediation by Genome Sequencing and Comparative Genomics.</title>
        <authorList>
            <person name="Das S."/>
            <person name="Pettersson B.M."/>
            <person name="Behra P.R."/>
            <person name="Ramesh M."/>
            <person name="Dasgupta S."/>
            <person name="Bhattacharya A."/>
            <person name="Kirsebom L.A."/>
        </authorList>
    </citation>
    <scope>NUCLEOTIDE SEQUENCE [LARGE SCALE GENOMIC DNA]</scope>
    <source>
        <strain evidence="3 4">DSM 43826</strain>
    </source>
</reference>
<dbReference type="EMBL" id="JYNL01000030">
    <property type="protein sequence ID" value="KMO75396.1"/>
    <property type="molecule type" value="Genomic_DNA"/>
</dbReference>